<dbReference type="SMART" id="SM00862">
    <property type="entry name" value="Trans_reg_C"/>
    <property type="match status" value="1"/>
</dbReference>
<dbReference type="InterPro" id="IPR041664">
    <property type="entry name" value="AAA_16"/>
</dbReference>
<proteinExistence type="inferred from homology"/>
<gene>
    <name evidence="7" type="ORF">CLV71_105172</name>
</gene>
<keyword evidence="2" id="KW-0805">Transcription regulation</keyword>
<evidence type="ECO:0000313" key="7">
    <source>
        <dbReference type="EMBL" id="TDV52041.1"/>
    </source>
</evidence>
<dbReference type="Gene3D" id="1.10.10.10">
    <property type="entry name" value="Winged helix-like DNA-binding domain superfamily/Winged helix DNA-binding domain"/>
    <property type="match status" value="1"/>
</dbReference>
<dbReference type="InterPro" id="IPR001867">
    <property type="entry name" value="OmpR/PhoB-type_DNA-bd"/>
</dbReference>
<dbReference type="PANTHER" id="PTHR35807">
    <property type="entry name" value="TRANSCRIPTIONAL REGULATOR REDD-RELATED"/>
    <property type="match status" value="1"/>
</dbReference>
<dbReference type="GO" id="GO:0000160">
    <property type="term" value="P:phosphorelay signal transduction system"/>
    <property type="evidence" value="ECO:0007669"/>
    <property type="project" value="InterPro"/>
</dbReference>
<dbReference type="GO" id="GO:0003677">
    <property type="term" value="F:DNA binding"/>
    <property type="evidence" value="ECO:0007669"/>
    <property type="project" value="UniProtKB-UniRule"/>
</dbReference>
<dbReference type="SUPFAM" id="SSF46894">
    <property type="entry name" value="C-terminal effector domain of the bipartite response regulators"/>
    <property type="match status" value="1"/>
</dbReference>
<evidence type="ECO:0000256" key="1">
    <source>
        <dbReference type="ARBA" id="ARBA00005820"/>
    </source>
</evidence>
<dbReference type="InterPro" id="IPR036388">
    <property type="entry name" value="WH-like_DNA-bd_sf"/>
</dbReference>
<protein>
    <submittedName>
        <fullName evidence="7">DNA-binding SARP family transcriptional activator</fullName>
    </submittedName>
</protein>
<dbReference type="RefSeq" id="WP_133903455.1">
    <property type="nucleotide sequence ID" value="NZ_SOCP01000005.1"/>
</dbReference>
<dbReference type="Pfam" id="PF03704">
    <property type="entry name" value="BTAD"/>
    <property type="match status" value="1"/>
</dbReference>
<dbReference type="Proteomes" id="UP000294927">
    <property type="component" value="Unassembled WGS sequence"/>
</dbReference>
<dbReference type="SUPFAM" id="SSF52540">
    <property type="entry name" value="P-loop containing nucleoside triphosphate hydrolases"/>
    <property type="match status" value="1"/>
</dbReference>
<evidence type="ECO:0000256" key="4">
    <source>
        <dbReference type="ARBA" id="ARBA00023163"/>
    </source>
</evidence>
<evidence type="ECO:0000256" key="2">
    <source>
        <dbReference type="ARBA" id="ARBA00023015"/>
    </source>
</evidence>
<dbReference type="AlphaFoldDB" id="A0A4V6Q6V2"/>
<dbReference type="PANTHER" id="PTHR35807:SF1">
    <property type="entry name" value="TRANSCRIPTIONAL REGULATOR REDD"/>
    <property type="match status" value="1"/>
</dbReference>
<dbReference type="SMART" id="SM01043">
    <property type="entry name" value="BTAD"/>
    <property type="match status" value="1"/>
</dbReference>
<dbReference type="EMBL" id="SOCP01000005">
    <property type="protein sequence ID" value="TDV52041.1"/>
    <property type="molecule type" value="Genomic_DNA"/>
</dbReference>
<sequence>MTEDLRIEVLGPVRAWRGAVELTLGPARQRAVFAVLALRAGRPVTRAELESAVWGADAPKSVTGNIHTYVSGLRRVLEPDRDRWDSGTLLTSDTAGYRLRAADLDAAAFERLVARGGDADGGAVEALDSALALWRGEPLSGLPGPFAAAERSRLVEVRLTALERRASALLALGAHQELVAELTALVGEYPLRERLRELLMLALHRGGQRAEALEVFAAGRRVLAEELGVEPGNALRELHARLLDEDVEEPRLLARPAPAGARFVGRLAEVRRLRTLVDAVCEGRGGAVWLEGDFGIGKSALLAQALADVPCQLGWAVADERSARVPLRVMHECLGLTARLPDGRDCATATADVLLARVTELCAAAPLVLVVDGMQWADEASVQLWHRLAVAARALPLLLVAAARPVPRTPALVRLRHELHSRDDVLLLGPLSSAETLALQELLTGAPAGPQLRDLVLGTTGNPLYVTELTSALRREAVLVTADGVDDLARTDYPPPQSLVDTVRRHLLTLSPEAGEVLRAAALLGVDFTVTDVAAVAGKRPSDLLATLEEATAANVLVDAGPHLAFRHPLLRQACYDEIPTGARDRLHRSAAEALTRAGAPVTRVADQLAATPETDAWVLAWLVDNHEALAHRAPLVAAELLARAVTVCPSADPRREVLASARVRVLYRLDRQPEQEAADALAMTTDPFRAAEMRQLLAAMRFRGGDVGAAIRTVAAATDDESVPEIWRRRHRHLLAGFRRGRLDDLDAAEAAGYEALEDAAGDEYLTAHARQTLWLVASVRRDHEAALSHVDAALARVRAAGALTDVELDLLDNRLFTCHNLDRLDEAEATLRVAGRAAFQIPSAVHHYWLGRWNEALVELDEVPEDGLTFLGLRDPSAMAVLWHGVAALVAGRRGDTIEAAAHLDAVARQGSTDEERENIDFLLAAQAVAAQQQGSVERALALLDPLLSPDFAPMMLRHQWLPGIVRLAQSVGDDDRVARAMDVCGFEARRERVTARATVAAWWCQGLVAGDPSPVLTAAAHYRRIGRRVEFGEVLEDAAVLLARRGDLPGARAAFAECVEVYGDLSARWDIERAEARLAEFAIRRTPVIASGQSRPARMA</sequence>
<comment type="caution">
    <text evidence="7">The sequence shown here is derived from an EMBL/GenBank/DDBJ whole genome shotgun (WGS) entry which is preliminary data.</text>
</comment>
<feature type="domain" description="OmpR/PhoB-type" evidence="6">
    <location>
        <begin position="1"/>
        <end position="101"/>
    </location>
</feature>
<dbReference type="Pfam" id="PF13191">
    <property type="entry name" value="AAA_16"/>
    <property type="match status" value="1"/>
</dbReference>
<evidence type="ECO:0000259" key="6">
    <source>
        <dbReference type="PROSITE" id="PS51755"/>
    </source>
</evidence>
<dbReference type="InterPro" id="IPR011990">
    <property type="entry name" value="TPR-like_helical_dom_sf"/>
</dbReference>
<evidence type="ECO:0000313" key="8">
    <source>
        <dbReference type="Proteomes" id="UP000294927"/>
    </source>
</evidence>
<dbReference type="InterPro" id="IPR005158">
    <property type="entry name" value="BTAD"/>
</dbReference>
<dbReference type="Pfam" id="PF00486">
    <property type="entry name" value="Trans_reg_C"/>
    <property type="match status" value="1"/>
</dbReference>
<reference evidence="7 8" key="1">
    <citation type="submission" date="2019-03" db="EMBL/GenBank/DDBJ databases">
        <title>Genomic Encyclopedia of Archaeal and Bacterial Type Strains, Phase II (KMG-II): from individual species to whole genera.</title>
        <authorList>
            <person name="Goeker M."/>
        </authorList>
    </citation>
    <scope>NUCLEOTIDE SEQUENCE [LARGE SCALE GENOMIC DNA]</scope>
    <source>
        <strain evidence="7 8">DSM 45499</strain>
    </source>
</reference>
<dbReference type="PROSITE" id="PS51755">
    <property type="entry name" value="OMPR_PHOB"/>
    <property type="match status" value="1"/>
</dbReference>
<dbReference type="InterPro" id="IPR051677">
    <property type="entry name" value="AfsR-DnrI-RedD_regulator"/>
</dbReference>
<evidence type="ECO:0000256" key="5">
    <source>
        <dbReference type="PROSITE-ProRule" id="PRU01091"/>
    </source>
</evidence>
<feature type="DNA-binding region" description="OmpR/PhoB-type" evidence="5">
    <location>
        <begin position="1"/>
        <end position="101"/>
    </location>
</feature>
<dbReference type="Gene3D" id="1.25.40.10">
    <property type="entry name" value="Tetratricopeptide repeat domain"/>
    <property type="match status" value="1"/>
</dbReference>
<keyword evidence="3 5" id="KW-0238">DNA-binding</keyword>
<dbReference type="InterPro" id="IPR016032">
    <property type="entry name" value="Sig_transdc_resp-reg_C-effctor"/>
</dbReference>
<organism evidence="7 8">
    <name type="scientific">Actinophytocola oryzae</name>
    <dbReference type="NCBI Taxonomy" id="502181"/>
    <lineage>
        <taxon>Bacteria</taxon>
        <taxon>Bacillati</taxon>
        <taxon>Actinomycetota</taxon>
        <taxon>Actinomycetes</taxon>
        <taxon>Pseudonocardiales</taxon>
        <taxon>Pseudonocardiaceae</taxon>
    </lineage>
</organism>
<dbReference type="OrthoDB" id="8482304at2"/>
<evidence type="ECO:0000256" key="3">
    <source>
        <dbReference type="ARBA" id="ARBA00023125"/>
    </source>
</evidence>
<keyword evidence="4" id="KW-0804">Transcription</keyword>
<name>A0A4V6Q6V2_9PSEU</name>
<accession>A0A4V6Q6V2</accession>
<dbReference type="InterPro" id="IPR027417">
    <property type="entry name" value="P-loop_NTPase"/>
</dbReference>
<dbReference type="GO" id="GO:0006355">
    <property type="term" value="P:regulation of DNA-templated transcription"/>
    <property type="evidence" value="ECO:0007669"/>
    <property type="project" value="InterPro"/>
</dbReference>
<comment type="similarity">
    <text evidence="1">Belongs to the AfsR/DnrI/RedD regulatory family.</text>
</comment>
<dbReference type="CDD" id="cd15831">
    <property type="entry name" value="BTAD"/>
    <property type="match status" value="1"/>
</dbReference>
<dbReference type="SUPFAM" id="SSF48452">
    <property type="entry name" value="TPR-like"/>
    <property type="match status" value="1"/>
</dbReference>
<keyword evidence="8" id="KW-1185">Reference proteome</keyword>